<feature type="chain" id="PRO_5045146899" description="Lipoprotein" evidence="1">
    <location>
        <begin position="22"/>
        <end position="129"/>
    </location>
</feature>
<keyword evidence="3" id="KW-1185">Reference proteome</keyword>
<dbReference type="EMBL" id="MBDS01000015">
    <property type="protein sequence ID" value="OPB88537.1"/>
    <property type="molecule type" value="Genomic_DNA"/>
</dbReference>
<sequence>MNKTILMIITIIFLSSCSATVNTVINDSSGKPLTINDKVALLDTEHKVPEGARKIGAARFGDSGFSTDCDFNSNLIQARQIARKNGANIVKVTEKRTPGLWSTCHRMKIEFYYYEGDVTRLPQYQLQIN</sequence>
<name>A0ABX3N8U7_9FLAO</name>
<feature type="signal peptide" evidence="1">
    <location>
        <begin position="1"/>
        <end position="21"/>
    </location>
</feature>
<reference evidence="2 3" key="1">
    <citation type="submission" date="2016-07" db="EMBL/GenBank/DDBJ databases">
        <title>Revisiting the Taxonomy of the Elizabethkingia Genus based on Whole-Genome Sequencing, Optical Mapping, and MALDI-TOF.</title>
        <authorList>
            <person name="Nicholson A.C."/>
        </authorList>
    </citation>
    <scope>NUCLEOTIDE SEQUENCE [LARGE SCALE GENOMIC DNA]</scope>
    <source>
        <strain evidence="2 3">C1558</strain>
    </source>
</reference>
<accession>A0ABX3N8U7</accession>
<comment type="caution">
    <text evidence="2">The sequence shown here is derived from an EMBL/GenBank/DDBJ whole genome shotgun (WGS) entry which is preliminary data.</text>
</comment>
<dbReference type="PROSITE" id="PS51257">
    <property type="entry name" value="PROKAR_LIPOPROTEIN"/>
    <property type="match status" value="1"/>
</dbReference>
<evidence type="ECO:0000313" key="3">
    <source>
        <dbReference type="Proteomes" id="UP000190016"/>
    </source>
</evidence>
<evidence type="ECO:0000313" key="2">
    <source>
        <dbReference type="EMBL" id="OPB88537.1"/>
    </source>
</evidence>
<evidence type="ECO:0008006" key="4">
    <source>
        <dbReference type="Google" id="ProtNLM"/>
    </source>
</evidence>
<proteinExistence type="predicted"/>
<keyword evidence="1" id="KW-0732">Signal</keyword>
<dbReference type="Proteomes" id="UP000190016">
    <property type="component" value="Unassembled WGS sequence"/>
</dbReference>
<evidence type="ECO:0000256" key="1">
    <source>
        <dbReference type="SAM" id="SignalP"/>
    </source>
</evidence>
<organism evidence="2 3">
    <name type="scientific">Elizabethkingia ursingii</name>
    <dbReference type="NCBI Taxonomy" id="1756150"/>
    <lineage>
        <taxon>Bacteria</taxon>
        <taxon>Pseudomonadati</taxon>
        <taxon>Bacteroidota</taxon>
        <taxon>Flavobacteriia</taxon>
        <taxon>Flavobacteriales</taxon>
        <taxon>Weeksellaceae</taxon>
        <taxon>Elizabethkingia</taxon>
    </lineage>
</organism>
<protein>
    <recommendedName>
        <fullName evidence="4">Lipoprotein</fullName>
    </recommendedName>
</protein>
<gene>
    <name evidence="2" type="ORF">BB021_08300</name>
</gene>